<proteinExistence type="predicted"/>
<evidence type="ECO:0000313" key="2">
    <source>
        <dbReference type="Proteomes" id="UP001497516"/>
    </source>
</evidence>
<dbReference type="PANTHER" id="PTHR34145:SF28">
    <property type="entry name" value="F-BOX DOMAIN-CONTAINING PROTEIN"/>
    <property type="match status" value="1"/>
</dbReference>
<evidence type="ECO:0000313" key="1">
    <source>
        <dbReference type="EMBL" id="CAL1397837.1"/>
    </source>
</evidence>
<accession>A0AAV2FIL2</accession>
<reference evidence="1 2" key="1">
    <citation type="submission" date="2024-04" db="EMBL/GenBank/DDBJ databases">
        <authorList>
            <person name="Fracassetti M."/>
        </authorList>
    </citation>
    <scope>NUCLEOTIDE SEQUENCE [LARGE SCALE GENOMIC DNA]</scope>
</reference>
<name>A0AAV2FIL2_9ROSI</name>
<protein>
    <submittedName>
        <fullName evidence="1">Uncharacterized protein</fullName>
    </submittedName>
</protein>
<dbReference type="InterPro" id="IPR053772">
    <property type="entry name" value="At1g61320/At1g61330-like"/>
</dbReference>
<dbReference type="PANTHER" id="PTHR34145">
    <property type="entry name" value="OS02G0105600 PROTEIN"/>
    <property type="match status" value="1"/>
</dbReference>
<gene>
    <name evidence="1" type="ORF">LTRI10_LOCUS38105</name>
</gene>
<dbReference type="InterPro" id="IPR032675">
    <property type="entry name" value="LRR_dom_sf"/>
</dbReference>
<dbReference type="Gene3D" id="3.80.10.10">
    <property type="entry name" value="Ribonuclease Inhibitor"/>
    <property type="match status" value="1"/>
</dbReference>
<organism evidence="1 2">
    <name type="scientific">Linum trigynum</name>
    <dbReference type="NCBI Taxonomy" id="586398"/>
    <lineage>
        <taxon>Eukaryota</taxon>
        <taxon>Viridiplantae</taxon>
        <taxon>Streptophyta</taxon>
        <taxon>Embryophyta</taxon>
        <taxon>Tracheophyta</taxon>
        <taxon>Spermatophyta</taxon>
        <taxon>Magnoliopsida</taxon>
        <taxon>eudicotyledons</taxon>
        <taxon>Gunneridae</taxon>
        <taxon>Pentapetalae</taxon>
        <taxon>rosids</taxon>
        <taxon>fabids</taxon>
        <taxon>Malpighiales</taxon>
        <taxon>Linaceae</taxon>
        <taxon>Linum</taxon>
    </lineage>
</organism>
<dbReference type="AlphaFoldDB" id="A0AAV2FIL2"/>
<keyword evidence="2" id="KW-1185">Reference proteome</keyword>
<dbReference type="SUPFAM" id="SSF52047">
    <property type="entry name" value="RNI-like"/>
    <property type="match status" value="1"/>
</dbReference>
<dbReference type="Proteomes" id="UP001497516">
    <property type="component" value="Chromosome 6"/>
</dbReference>
<sequence length="346" mass="39716">MPSRSLPCYSLRLVPNWSRTKSITLWGCDLASAFGDHDNHSNGLACLGSLERLTLSKVNLSEQLLHAGFLDNAPRLVELELWSVYGIDRLEVVSSPRLQSLRLCGIYRSKNDCEKMRSLRISSPKLEKLWMPSGLEELEIDAPDLVSFSWTVYPSDSFTKVNLLNLSSTCRSTIRGFSLDKEFSPQWLRMSLSSTAFNQLQCLNLVFSYCIYFARRQVWFDLSQVEYGSVPRAIDEVRFEATAMYLPNIDLAARFLEILFSICHPKFMSINVYQEEDPDQPLVQYMCDEYMMTGSPDGVTIVASWRRHLKDMKIEDEITGDMMDISEDLISSLANRKTIHFMLTWC</sequence>
<dbReference type="EMBL" id="OZ034819">
    <property type="protein sequence ID" value="CAL1397837.1"/>
    <property type="molecule type" value="Genomic_DNA"/>
</dbReference>